<keyword evidence="3" id="KW-1003">Cell membrane</keyword>
<keyword evidence="4 7" id="KW-0812">Transmembrane</keyword>
<feature type="transmembrane region" description="Helical" evidence="7">
    <location>
        <begin position="148"/>
        <end position="176"/>
    </location>
</feature>
<evidence type="ECO:0000256" key="7">
    <source>
        <dbReference type="SAM" id="Phobius"/>
    </source>
</evidence>
<name>A0A222P444_9GAMM</name>
<dbReference type="OrthoDB" id="3185104at2"/>
<evidence type="ECO:0000256" key="1">
    <source>
        <dbReference type="ARBA" id="ARBA00004651"/>
    </source>
</evidence>
<dbReference type="Pfam" id="PF13520">
    <property type="entry name" value="AA_permease_2"/>
    <property type="match status" value="1"/>
</dbReference>
<keyword evidence="9" id="KW-1185">Reference proteome</keyword>
<dbReference type="KEGG" id="lcd:clem_10390"/>
<dbReference type="InterPro" id="IPR050367">
    <property type="entry name" value="APC_superfamily"/>
</dbReference>
<protein>
    <submittedName>
        <fullName evidence="8">Glutamate/gamma-aminobutyrate antiporter</fullName>
    </submittedName>
</protein>
<dbReference type="AlphaFoldDB" id="A0A222P444"/>
<evidence type="ECO:0000256" key="5">
    <source>
        <dbReference type="ARBA" id="ARBA00022989"/>
    </source>
</evidence>
<feature type="transmembrane region" description="Helical" evidence="7">
    <location>
        <begin position="436"/>
        <end position="458"/>
    </location>
</feature>
<dbReference type="GO" id="GO:0022857">
    <property type="term" value="F:transmembrane transporter activity"/>
    <property type="evidence" value="ECO:0007669"/>
    <property type="project" value="InterPro"/>
</dbReference>
<feature type="transmembrane region" description="Helical" evidence="7">
    <location>
        <begin position="97"/>
        <end position="117"/>
    </location>
</feature>
<gene>
    <name evidence="8" type="primary">gadC_3</name>
    <name evidence="8" type="ORF">clem_10390</name>
</gene>
<comment type="subcellular location">
    <subcellularLocation>
        <location evidence="1">Cell membrane</location>
        <topology evidence="1">Multi-pass membrane protein</topology>
    </subcellularLocation>
</comment>
<dbReference type="PANTHER" id="PTHR42770:SF15">
    <property type="entry name" value="GLUTAMATE_GAMMA-AMINOBUTYRATE ANTIPORTER-RELATED"/>
    <property type="match status" value="1"/>
</dbReference>
<organism evidence="8 9">
    <name type="scientific">Legionella clemsonensis</name>
    <dbReference type="NCBI Taxonomy" id="1867846"/>
    <lineage>
        <taxon>Bacteria</taxon>
        <taxon>Pseudomonadati</taxon>
        <taxon>Pseudomonadota</taxon>
        <taxon>Gammaproteobacteria</taxon>
        <taxon>Legionellales</taxon>
        <taxon>Legionellaceae</taxon>
        <taxon>Legionella</taxon>
    </lineage>
</organism>
<feature type="transmembrane region" description="Helical" evidence="7">
    <location>
        <begin position="196"/>
        <end position="220"/>
    </location>
</feature>
<dbReference type="PANTHER" id="PTHR42770">
    <property type="entry name" value="AMINO ACID TRANSPORTER-RELATED"/>
    <property type="match status" value="1"/>
</dbReference>
<accession>A0A222P444</accession>
<feature type="transmembrane region" description="Helical" evidence="7">
    <location>
        <begin position="34"/>
        <end position="56"/>
    </location>
</feature>
<dbReference type="GO" id="GO:0005886">
    <property type="term" value="C:plasma membrane"/>
    <property type="evidence" value="ECO:0007669"/>
    <property type="project" value="UniProtKB-SubCell"/>
</dbReference>
<dbReference type="PIRSF" id="PIRSF006060">
    <property type="entry name" value="AA_transporter"/>
    <property type="match status" value="1"/>
</dbReference>
<reference evidence="9" key="1">
    <citation type="submission" date="2016-07" db="EMBL/GenBank/DDBJ databases">
        <authorList>
            <person name="Florea S."/>
            <person name="Webb J.S."/>
            <person name="Jaromczyk J."/>
            <person name="Schardl C.L."/>
        </authorList>
    </citation>
    <scope>NUCLEOTIDE SEQUENCE [LARGE SCALE GENOMIC DNA]</scope>
    <source>
        <strain evidence="9">CDC-D5610</strain>
    </source>
</reference>
<evidence type="ECO:0000256" key="2">
    <source>
        <dbReference type="ARBA" id="ARBA00022448"/>
    </source>
</evidence>
<feature type="transmembrane region" description="Helical" evidence="7">
    <location>
        <begin position="334"/>
        <end position="352"/>
    </location>
</feature>
<dbReference type="Gene3D" id="1.20.1740.10">
    <property type="entry name" value="Amino acid/polyamine transporter I"/>
    <property type="match status" value="1"/>
</dbReference>
<sequence>MKAWSSEKISVFALVLLITGAIDSIRNLPATALFGSSLIFFFAFSAIVFLIPVALVSAELASIWPEEEGGVYSWVKHAFGEGMAFITIWLQWINTMVWYPTILSFIAGTLAYLINPALAQNKYYLISVILIVFWSLTLLGLSGLRASAAFASFCAVFGMILPMGLIILLAVIWFVAGNPLAIDLSFPNLIPHWKDTQSWVSLTAIMTSFLGMELAAVHVRNVRDPQRNFPRAMFFSVLLILTTMILGSLAIAFVLPQEKISLVDGVMQAFTNFFKVYHLTALMPVIVILLLLGSLGGMVNWIISPAKGLLLAADNGFLPHWLYRLNKHGIASRILILQAVLVTLLCSGFLLFPSVNAIYWLFTDLSTELYIMMYVLMFIAAWRSKEKFAHLSRAFKIPGGNFGYYITCILGLAGCLITLLVGFIPPESSMDMGGAGHFRLIFVSGILLMIFPALLLYLRKKKIDIKEQQLKSIAV</sequence>
<keyword evidence="6 7" id="KW-0472">Membrane</keyword>
<keyword evidence="5 7" id="KW-1133">Transmembrane helix</keyword>
<evidence type="ECO:0000313" key="9">
    <source>
        <dbReference type="Proteomes" id="UP000201728"/>
    </source>
</evidence>
<dbReference type="InterPro" id="IPR002293">
    <property type="entry name" value="AA/rel_permease1"/>
</dbReference>
<proteinExistence type="predicted"/>
<dbReference type="EMBL" id="CP016397">
    <property type="protein sequence ID" value="ASQ46624.1"/>
    <property type="molecule type" value="Genomic_DNA"/>
</dbReference>
<feature type="transmembrane region" description="Helical" evidence="7">
    <location>
        <begin position="402"/>
        <end position="424"/>
    </location>
</feature>
<keyword evidence="2" id="KW-0813">Transport</keyword>
<feature type="transmembrane region" description="Helical" evidence="7">
    <location>
        <begin position="358"/>
        <end position="382"/>
    </location>
</feature>
<feature type="transmembrane region" description="Helical" evidence="7">
    <location>
        <begin position="276"/>
        <end position="303"/>
    </location>
</feature>
<evidence type="ECO:0000256" key="3">
    <source>
        <dbReference type="ARBA" id="ARBA00022475"/>
    </source>
</evidence>
<dbReference type="Proteomes" id="UP000201728">
    <property type="component" value="Chromosome"/>
</dbReference>
<evidence type="ECO:0000313" key="8">
    <source>
        <dbReference type="EMBL" id="ASQ46624.1"/>
    </source>
</evidence>
<feature type="transmembrane region" description="Helical" evidence="7">
    <location>
        <begin position="232"/>
        <end position="256"/>
    </location>
</feature>
<dbReference type="RefSeq" id="WP_094091463.1">
    <property type="nucleotide sequence ID" value="NZ_CP016397.1"/>
</dbReference>
<feature type="transmembrane region" description="Helical" evidence="7">
    <location>
        <begin position="123"/>
        <end position="141"/>
    </location>
</feature>
<evidence type="ECO:0000256" key="4">
    <source>
        <dbReference type="ARBA" id="ARBA00022692"/>
    </source>
</evidence>
<evidence type="ECO:0000256" key="6">
    <source>
        <dbReference type="ARBA" id="ARBA00023136"/>
    </source>
</evidence>